<evidence type="ECO:0000313" key="1">
    <source>
        <dbReference type="EMBL" id="KEH21723.1"/>
    </source>
</evidence>
<dbReference type="EnsemblPlants" id="KEH21723">
    <property type="protein sequence ID" value="KEH21723"/>
    <property type="gene ID" value="MTR_7g015650"/>
</dbReference>
<dbReference type="Gramene" id="rna38591">
    <property type="protein sequence ID" value="RHN44468.1"/>
    <property type="gene ID" value="gene38591"/>
</dbReference>
<keyword evidence="4" id="KW-1185">Reference proteome</keyword>
<gene>
    <name evidence="1" type="ordered locus">MTR_7g015650</name>
    <name evidence="2" type="ORF">MtrunA17_Chr7g0219771</name>
</gene>
<accession>A0A072TXW6</accession>
<evidence type="ECO:0000313" key="2">
    <source>
        <dbReference type="EMBL" id="RHN44468.1"/>
    </source>
</evidence>
<dbReference type="Proteomes" id="UP000002051">
    <property type="component" value="Unassembled WGS sequence"/>
</dbReference>
<dbReference type="EMBL" id="PSQE01000007">
    <property type="protein sequence ID" value="RHN44468.1"/>
    <property type="molecule type" value="Genomic_DNA"/>
</dbReference>
<evidence type="ECO:0000313" key="3">
    <source>
        <dbReference type="EnsemblPlants" id="KEH21723"/>
    </source>
</evidence>
<reference evidence="3" key="3">
    <citation type="submission" date="2015-04" db="UniProtKB">
        <authorList>
            <consortium name="EnsemblPlants"/>
        </authorList>
    </citation>
    <scope>IDENTIFICATION</scope>
    <source>
        <strain evidence="3">cv. Jemalong A17</strain>
    </source>
</reference>
<evidence type="ECO:0000313" key="4">
    <source>
        <dbReference type="Proteomes" id="UP000002051"/>
    </source>
</evidence>
<name>A0A072TXW6_MEDTR</name>
<dbReference type="AlphaFoldDB" id="A0A072TXW6"/>
<dbReference type="EMBL" id="CM001223">
    <property type="protein sequence ID" value="KEH21723.1"/>
    <property type="molecule type" value="Genomic_DNA"/>
</dbReference>
<reference evidence="2" key="4">
    <citation type="journal article" date="2018" name="Nat. Plants">
        <title>Whole-genome landscape of Medicago truncatula symbiotic genes.</title>
        <authorList>
            <person name="Pecrix Y."/>
            <person name="Gamas P."/>
            <person name="Carrere S."/>
        </authorList>
    </citation>
    <scope>NUCLEOTIDE SEQUENCE</scope>
    <source>
        <tissue evidence="2">Leaves</tissue>
    </source>
</reference>
<dbReference type="HOGENOM" id="CLU_1984920_0_0_1"/>
<protein>
    <submittedName>
        <fullName evidence="1 3">Uncharacterized protein</fullName>
    </submittedName>
</protein>
<dbReference type="Proteomes" id="UP000265566">
    <property type="component" value="Chromosome 7"/>
</dbReference>
<proteinExistence type="predicted"/>
<organism evidence="1 4">
    <name type="scientific">Medicago truncatula</name>
    <name type="common">Barrel medic</name>
    <name type="synonym">Medicago tribuloides</name>
    <dbReference type="NCBI Taxonomy" id="3880"/>
    <lineage>
        <taxon>Eukaryota</taxon>
        <taxon>Viridiplantae</taxon>
        <taxon>Streptophyta</taxon>
        <taxon>Embryophyta</taxon>
        <taxon>Tracheophyta</taxon>
        <taxon>Spermatophyta</taxon>
        <taxon>Magnoliopsida</taxon>
        <taxon>eudicotyledons</taxon>
        <taxon>Gunneridae</taxon>
        <taxon>Pentapetalae</taxon>
        <taxon>rosids</taxon>
        <taxon>fabids</taxon>
        <taxon>Fabales</taxon>
        <taxon>Fabaceae</taxon>
        <taxon>Papilionoideae</taxon>
        <taxon>50 kb inversion clade</taxon>
        <taxon>NPAAA clade</taxon>
        <taxon>Hologalegina</taxon>
        <taxon>IRL clade</taxon>
        <taxon>Trifolieae</taxon>
        <taxon>Medicago</taxon>
    </lineage>
</organism>
<sequence length="126" mass="14602">MTEQFNIKFGKYDVDVLYNRYKRFTKTIYEIILMVADGRYNLSCFDENNSTLFLFDPQIQFELGFGFEREDQLVSLCYCGASVDVENSFKFFLGMIMVPYWPLMHPLLGSNPKKSSTSGPVRSRSG</sequence>
<reference evidence="1 4" key="2">
    <citation type="journal article" date="2014" name="BMC Genomics">
        <title>An improved genome release (version Mt4.0) for the model legume Medicago truncatula.</title>
        <authorList>
            <person name="Tang H."/>
            <person name="Krishnakumar V."/>
            <person name="Bidwell S."/>
            <person name="Rosen B."/>
            <person name="Chan A."/>
            <person name="Zhou S."/>
            <person name="Gentzbittel L."/>
            <person name="Childs K.L."/>
            <person name="Yandell M."/>
            <person name="Gundlach H."/>
            <person name="Mayer K.F."/>
            <person name="Schwartz D.C."/>
            <person name="Town C.D."/>
        </authorList>
    </citation>
    <scope>GENOME REANNOTATION</scope>
    <source>
        <strain evidence="1">A17</strain>
        <strain evidence="3 4">cv. Jemalong A17</strain>
    </source>
</reference>
<reference evidence="1 4" key="1">
    <citation type="journal article" date="2011" name="Nature">
        <title>The Medicago genome provides insight into the evolution of rhizobial symbioses.</title>
        <authorList>
            <person name="Young N.D."/>
            <person name="Debelle F."/>
            <person name="Oldroyd G.E."/>
            <person name="Geurts R."/>
            <person name="Cannon S.B."/>
            <person name="Udvardi M.K."/>
            <person name="Benedito V.A."/>
            <person name="Mayer K.F."/>
            <person name="Gouzy J."/>
            <person name="Schoof H."/>
            <person name="Van de Peer Y."/>
            <person name="Proost S."/>
            <person name="Cook D.R."/>
            <person name="Meyers B.C."/>
            <person name="Spannagl M."/>
            <person name="Cheung F."/>
            <person name="De Mita S."/>
            <person name="Krishnakumar V."/>
            <person name="Gundlach H."/>
            <person name="Zhou S."/>
            <person name="Mudge J."/>
            <person name="Bharti A.K."/>
            <person name="Murray J.D."/>
            <person name="Naoumkina M.A."/>
            <person name="Rosen B."/>
            <person name="Silverstein K.A."/>
            <person name="Tang H."/>
            <person name="Rombauts S."/>
            <person name="Zhao P.X."/>
            <person name="Zhou P."/>
            <person name="Barbe V."/>
            <person name="Bardou P."/>
            <person name="Bechner M."/>
            <person name="Bellec A."/>
            <person name="Berger A."/>
            <person name="Berges H."/>
            <person name="Bidwell S."/>
            <person name="Bisseling T."/>
            <person name="Choisne N."/>
            <person name="Couloux A."/>
            <person name="Denny R."/>
            <person name="Deshpande S."/>
            <person name="Dai X."/>
            <person name="Doyle J.J."/>
            <person name="Dudez A.M."/>
            <person name="Farmer A.D."/>
            <person name="Fouteau S."/>
            <person name="Franken C."/>
            <person name="Gibelin C."/>
            <person name="Gish J."/>
            <person name="Goldstein S."/>
            <person name="Gonzalez A.J."/>
            <person name="Green P.J."/>
            <person name="Hallab A."/>
            <person name="Hartog M."/>
            <person name="Hua A."/>
            <person name="Humphray S.J."/>
            <person name="Jeong D.H."/>
            <person name="Jing Y."/>
            <person name="Jocker A."/>
            <person name="Kenton S.M."/>
            <person name="Kim D.J."/>
            <person name="Klee K."/>
            <person name="Lai H."/>
            <person name="Lang C."/>
            <person name="Lin S."/>
            <person name="Macmil S.L."/>
            <person name="Magdelenat G."/>
            <person name="Matthews L."/>
            <person name="McCorrison J."/>
            <person name="Monaghan E.L."/>
            <person name="Mun J.H."/>
            <person name="Najar F.Z."/>
            <person name="Nicholson C."/>
            <person name="Noirot C."/>
            <person name="O'Bleness M."/>
            <person name="Paule C.R."/>
            <person name="Poulain J."/>
            <person name="Prion F."/>
            <person name="Qin B."/>
            <person name="Qu C."/>
            <person name="Retzel E.F."/>
            <person name="Riddle C."/>
            <person name="Sallet E."/>
            <person name="Samain S."/>
            <person name="Samson N."/>
            <person name="Sanders I."/>
            <person name="Saurat O."/>
            <person name="Scarpelli C."/>
            <person name="Schiex T."/>
            <person name="Segurens B."/>
            <person name="Severin A.J."/>
            <person name="Sherrier D.J."/>
            <person name="Shi R."/>
            <person name="Sims S."/>
            <person name="Singer S.R."/>
            <person name="Sinharoy S."/>
            <person name="Sterck L."/>
            <person name="Viollet A."/>
            <person name="Wang B.B."/>
            <person name="Wang K."/>
            <person name="Wang M."/>
            <person name="Wang X."/>
            <person name="Warfsmann J."/>
            <person name="Weissenbach J."/>
            <person name="White D.D."/>
            <person name="White J.D."/>
            <person name="Wiley G.B."/>
            <person name="Wincker P."/>
            <person name="Xing Y."/>
            <person name="Yang L."/>
            <person name="Yao Z."/>
            <person name="Ying F."/>
            <person name="Zhai J."/>
            <person name="Zhou L."/>
            <person name="Zuber A."/>
            <person name="Denarie J."/>
            <person name="Dixon R.A."/>
            <person name="May G.D."/>
            <person name="Schwartz D.C."/>
            <person name="Rogers J."/>
            <person name="Quetier F."/>
            <person name="Town C.D."/>
            <person name="Roe B.A."/>
        </authorList>
    </citation>
    <scope>NUCLEOTIDE SEQUENCE [LARGE SCALE GENOMIC DNA]</scope>
    <source>
        <strain evidence="1">A17</strain>
        <strain evidence="3 4">cv. Jemalong A17</strain>
    </source>
</reference>